<comment type="caution">
    <text evidence="1">The sequence shown here is derived from an EMBL/GenBank/DDBJ whole genome shotgun (WGS) entry which is preliminary data.</text>
</comment>
<evidence type="ECO:0000313" key="2">
    <source>
        <dbReference type="Proteomes" id="UP001187343"/>
    </source>
</evidence>
<dbReference type="AlphaFoldDB" id="A0AA88PTT0"/>
<organism evidence="1 2">
    <name type="scientific">Cirrhinus molitorella</name>
    <name type="common">mud carp</name>
    <dbReference type="NCBI Taxonomy" id="172907"/>
    <lineage>
        <taxon>Eukaryota</taxon>
        <taxon>Metazoa</taxon>
        <taxon>Chordata</taxon>
        <taxon>Craniata</taxon>
        <taxon>Vertebrata</taxon>
        <taxon>Euteleostomi</taxon>
        <taxon>Actinopterygii</taxon>
        <taxon>Neopterygii</taxon>
        <taxon>Teleostei</taxon>
        <taxon>Ostariophysi</taxon>
        <taxon>Cypriniformes</taxon>
        <taxon>Cyprinidae</taxon>
        <taxon>Labeoninae</taxon>
        <taxon>Labeonini</taxon>
        <taxon>Cirrhinus</taxon>
    </lineage>
</organism>
<accession>A0AA88PTT0</accession>
<gene>
    <name evidence="1" type="ORF">Q8A67_015578</name>
</gene>
<reference evidence="1" key="1">
    <citation type="submission" date="2023-08" db="EMBL/GenBank/DDBJ databases">
        <title>Chromosome-level Genome Assembly of mud carp (Cirrhinus molitorella).</title>
        <authorList>
            <person name="Liu H."/>
        </authorList>
    </citation>
    <scope>NUCLEOTIDE SEQUENCE</scope>
    <source>
        <strain evidence="1">Prfri</strain>
        <tissue evidence="1">Muscle</tissue>
    </source>
</reference>
<dbReference type="EMBL" id="JAUYZG010000015">
    <property type="protein sequence ID" value="KAK2887350.1"/>
    <property type="molecule type" value="Genomic_DNA"/>
</dbReference>
<name>A0AA88PTT0_9TELE</name>
<evidence type="ECO:0000313" key="1">
    <source>
        <dbReference type="EMBL" id="KAK2887350.1"/>
    </source>
</evidence>
<dbReference type="Proteomes" id="UP001187343">
    <property type="component" value="Unassembled WGS sequence"/>
</dbReference>
<keyword evidence="2" id="KW-1185">Reference proteome</keyword>
<sequence>MEKISSDTMKRAREKERGRRLCWSDGDTDAEVLEWYVTVIKEHFGRLSTSLLNKVISTAPSICYRGSDGLGVAVQKGVAWERVQGSGVRVKRLQIVTVHNTGASVSSRRNDDLHQITVADHCWDGSVSADTRSLPPSSWALPRRRRLPWSLARRGQDASWGQQMER</sequence>
<proteinExistence type="predicted"/>
<protein>
    <submittedName>
        <fullName evidence="1">Uncharacterized protein</fullName>
    </submittedName>
</protein>